<dbReference type="Gene3D" id="3.30.420.10">
    <property type="entry name" value="Ribonuclease H-like superfamily/Ribonuclease H"/>
    <property type="match status" value="1"/>
</dbReference>
<dbReference type="GO" id="GO:0015074">
    <property type="term" value="P:DNA integration"/>
    <property type="evidence" value="ECO:0007669"/>
    <property type="project" value="InterPro"/>
</dbReference>
<organism evidence="2 3">
    <name type="scientific">Reinekea blandensis MED297</name>
    <dbReference type="NCBI Taxonomy" id="314283"/>
    <lineage>
        <taxon>Bacteria</taxon>
        <taxon>Pseudomonadati</taxon>
        <taxon>Pseudomonadota</taxon>
        <taxon>Gammaproteobacteria</taxon>
        <taxon>Oceanospirillales</taxon>
        <taxon>Saccharospirillaceae</taxon>
        <taxon>Reinekea</taxon>
    </lineage>
</organism>
<dbReference type="Proteomes" id="UP000005953">
    <property type="component" value="Unassembled WGS sequence"/>
</dbReference>
<reference evidence="2 3" key="1">
    <citation type="submission" date="2006-02" db="EMBL/GenBank/DDBJ databases">
        <authorList>
            <person name="Pinhassi J."/>
            <person name="Pedros-Alio C."/>
            <person name="Ferriera S."/>
            <person name="Johnson J."/>
            <person name="Kravitz S."/>
            <person name="Halpern A."/>
            <person name="Remington K."/>
            <person name="Beeson K."/>
            <person name="Tran B."/>
            <person name="Rogers Y.-H."/>
            <person name="Friedman R."/>
            <person name="Venter J.C."/>
        </authorList>
    </citation>
    <scope>NUCLEOTIDE SEQUENCE [LARGE SCALE GENOMIC DNA]</scope>
    <source>
        <strain evidence="2 3">MED297</strain>
    </source>
</reference>
<comment type="caution">
    <text evidence="2">The sequence shown here is derived from an EMBL/GenBank/DDBJ whole genome shotgun (WGS) entry which is preliminary data.</text>
</comment>
<dbReference type="InterPro" id="IPR012337">
    <property type="entry name" value="RNaseH-like_sf"/>
</dbReference>
<dbReference type="Pfam" id="PF13276">
    <property type="entry name" value="HTH_21"/>
    <property type="match status" value="1"/>
</dbReference>
<feature type="domain" description="Integrase catalytic" evidence="1">
    <location>
        <begin position="59"/>
        <end position="232"/>
    </location>
</feature>
<protein>
    <submittedName>
        <fullName evidence="2">ISCps3, transposase orfB</fullName>
    </submittedName>
</protein>
<dbReference type="STRING" id="314283.MED297_00600"/>
<dbReference type="InterPro" id="IPR025948">
    <property type="entry name" value="HTH-like_dom"/>
</dbReference>
<dbReference type="InterPro" id="IPR036397">
    <property type="entry name" value="RNaseH_sf"/>
</dbReference>
<dbReference type="PROSITE" id="PS50994">
    <property type="entry name" value="INTEGRASE"/>
    <property type="match status" value="1"/>
</dbReference>
<dbReference type="InterPro" id="IPR001584">
    <property type="entry name" value="Integrase_cat-core"/>
</dbReference>
<dbReference type="HOGENOM" id="CLU_027402_4_2_6"/>
<sequence>MFDKSSGRYGSPRVHKTLARQGVQVSRKRVARLMRDNGLKARVTLVTRRQPGLKRFKNRGENKLLQFGGTIACDQIWVADVTYIKLSHQWTYLATIMDRHSRRILGWSLSHTRTTELTLAALNYAIRKGRHTEGVILHTDRGVEFTASDFQSALSKAGIEHSVNRPGYCTDNAYMESFYHSLKGELIRNQLFNGIDHLRREMGRYINQFYNRVRLHSGIEYYSPIEYERMAA</sequence>
<dbReference type="InterPro" id="IPR048020">
    <property type="entry name" value="Transpos_IS3"/>
</dbReference>
<name>A4BID5_9GAMM</name>
<evidence type="ECO:0000313" key="3">
    <source>
        <dbReference type="Proteomes" id="UP000005953"/>
    </source>
</evidence>
<dbReference type="SUPFAM" id="SSF53098">
    <property type="entry name" value="Ribonuclease H-like"/>
    <property type="match status" value="1"/>
</dbReference>
<evidence type="ECO:0000313" key="2">
    <source>
        <dbReference type="EMBL" id="EAR08142.1"/>
    </source>
</evidence>
<keyword evidence="3" id="KW-1185">Reference proteome</keyword>
<dbReference type="AlphaFoldDB" id="A4BID5"/>
<dbReference type="EMBL" id="AAOE01000025">
    <property type="protein sequence ID" value="EAR08142.1"/>
    <property type="molecule type" value="Genomic_DNA"/>
</dbReference>
<dbReference type="PANTHER" id="PTHR46889:SF7">
    <property type="entry name" value="TRANSPOSASE FOR INSERTION SEQUENCE ELEMENT IS904"/>
    <property type="match status" value="1"/>
</dbReference>
<accession>A4BID5</accession>
<dbReference type="InterPro" id="IPR050900">
    <property type="entry name" value="Transposase_IS3/IS150/IS904"/>
</dbReference>
<evidence type="ECO:0000259" key="1">
    <source>
        <dbReference type="PROSITE" id="PS50994"/>
    </source>
</evidence>
<proteinExistence type="predicted"/>
<dbReference type="PANTHER" id="PTHR46889">
    <property type="entry name" value="TRANSPOSASE INSF FOR INSERTION SEQUENCE IS3B-RELATED"/>
    <property type="match status" value="1"/>
</dbReference>
<dbReference type="GO" id="GO:0003676">
    <property type="term" value="F:nucleic acid binding"/>
    <property type="evidence" value="ECO:0007669"/>
    <property type="project" value="InterPro"/>
</dbReference>
<dbReference type="NCBIfam" id="NF033516">
    <property type="entry name" value="transpos_IS3"/>
    <property type="match status" value="1"/>
</dbReference>
<dbReference type="Pfam" id="PF00665">
    <property type="entry name" value="rve"/>
    <property type="match status" value="1"/>
</dbReference>
<dbReference type="Pfam" id="PF13333">
    <property type="entry name" value="rve_2"/>
    <property type="match status" value="1"/>
</dbReference>
<gene>
    <name evidence="2" type="ORF">MED297_00600</name>
</gene>